<protein>
    <submittedName>
        <fullName evidence="6">Class I SAM-dependent methyltransferase</fullName>
        <ecNumber evidence="6">2.1.1.222</ecNumber>
        <ecNumber evidence="6">2.1.1.64</ecNumber>
    </submittedName>
</protein>
<evidence type="ECO:0000256" key="4">
    <source>
        <dbReference type="SAM" id="MobiDB-lite"/>
    </source>
</evidence>
<dbReference type="RefSeq" id="WP_378247029.1">
    <property type="nucleotide sequence ID" value="NZ_JBHSKF010000004.1"/>
</dbReference>
<evidence type="ECO:0000256" key="3">
    <source>
        <dbReference type="ARBA" id="ARBA00022691"/>
    </source>
</evidence>
<dbReference type="PANTHER" id="PTHR43464">
    <property type="entry name" value="METHYLTRANSFERASE"/>
    <property type="match status" value="1"/>
</dbReference>
<dbReference type="SUPFAM" id="SSF53335">
    <property type="entry name" value="S-adenosyl-L-methionine-dependent methyltransferases"/>
    <property type="match status" value="1"/>
</dbReference>
<name>A0ABW0ELN1_9PSEU</name>
<feature type="domain" description="Methyltransferase" evidence="5">
    <location>
        <begin position="43"/>
        <end position="139"/>
    </location>
</feature>
<dbReference type="Gene3D" id="3.40.50.150">
    <property type="entry name" value="Vaccinia Virus protein VP39"/>
    <property type="match status" value="1"/>
</dbReference>
<evidence type="ECO:0000259" key="5">
    <source>
        <dbReference type="Pfam" id="PF13649"/>
    </source>
</evidence>
<sequence>MTLDSVETRPRAPLPRPDAPGVRLRHRVTEANLLRHAGGPQRVLDVAGGGGTEAVRLALAGHEVTVLDPAGAMLFSAKAHAEEHGVADRVHVVQATAEDAPELFGEHDFDIALCHNLVHFADDRLALLRALAAPVREGGLLSVLAPNPVSTPLYAALKRHDPERALRELDGPLTTCTVEEVRADLSAVGTPVAGYYGVCCVAGYLPVEELADPESFAKVVELELAMSARAEYARTARYFHLVARV</sequence>
<dbReference type="EMBL" id="JBHSKF010000004">
    <property type="protein sequence ID" value="MFC5287767.1"/>
    <property type="molecule type" value="Genomic_DNA"/>
</dbReference>
<dbReference type="EC" id="2.1.1.222" evidence="6"/>
<dbReference type="Proteomes" id="UP001596157">
    <property type="component" value="Unassembled WGS sequence"/>
</dbReference>
<dbReference type="InterPro" id="IPR041698">
    <property type="entry name" value="Methyltransf_25"/>
</dbReference>
<gene>
    <name evidence="6" type="ORF">ACFPM7_11960</name>
</gene>
<feature type="region of interest" description="Disordered" evidence="4">
    <location>
        <begin position="1"/>
        <end position="21"/>
    </location>
</feature>
<evidence type="ECO:0000313" key="6">
    <source>
        <dbReference type="EMBL" id="MFC5287767.1"/>
    </source>
</evidence>
<dbReference type="GO" id="GO:0061542">
    <property type="term" value="F:3-demethylubiquinol 3-O-methyltransferase activity"/>
    <property type="evidence" value="ECO:0007669"/>
    <property type="project" value="UniProtKB-EC"/>
</dbReference>
<comment type="caution">
    <text evidence="6">The sequence shown here is derived from an EMBL/GenBank/DDBJ whole genome shotgun (WGS) entry which is preliminary data.</text>
</comment>
<dbReference type="PANTHER" id="PTHR43464:SF19">
    <property type="entry name" value="UBIQUINONE BIOSYNTHESIS O-METHYLTRANSFERASE, MITOCHONDRIAL"/>
    <property type="match status" value="1"/>
</dbReference>
<evidence type="ECO:0000313" key="7">
    <source>
        <dbReference type="Proteomes" id="UP001596157"/>
    </source>
</evidence>
<keyword evidence="1 6" id="KW-0489">Methyltransferase</keyword>
<dbReference type="EC" id="2.1.1.64" evidence="6"/>
<dbReference type="Pfam" id="PF13649">
    <property type="entry name" value="Methyltransf_25"/>
    <property type="match status" value="1"/>
</dbReference>
<keyword evidence="3" id="KW-0949">S-adenosyl-L-methionine</keyword>
<keyword evidence="2 6" id="KW-0808">Transferase</keyword>
<dbReference type="GO" id="GO:0102208">
    <property type="term" value="F:2-polyprenyl-6-hydroxyphenol methylase activity"/>
    <property type="evidence" value="ECO:0007669"/>
    <property type="project" value="UniProtKB-EC"/>
</dbReference>
<proteinExistence type="predicted"/>
<feature type="compositionally biased region" description="Basic and acidic residues" evidence="4">
    <location>
        <begin position="1"/>
        <end position="10"/>
    </location>
</feature>
<keyword evidence="7" id="KW-1185">Reference proteome</keyword>
<evidence type="ECO:0000256" key="1">
    <source>
        <dbReference type="ARBA" id="ARBA00022603"/>
    </source>
</evidence>
<evidence type="ECO:0000256" key="2">
    <source>
        <dbReference type="ARBA" id="ARBA00022679"/>
    </source>
</evidence>
<dbReference type="GO" id="GO:0032259">
    <property type="term" value="P:methylation"/>
    <property type="evidence" value="ECO:0007669"/>
    <property type="project" value="UniProtKB-KW"/>
</dbReference>
<accession>A0ABW0ELN1</accession>
<dbReference type="CDD" id="cd02440">
    <property type="entry name" value="AdoMet_MTases"/>
    <property type="match status" value="1"/>
</dbReference>
<reference evidence="7" key="1">
    <citation type="journal article" date="2019" name="Int. J. Syst. Evol. Microbiol.">
        <title>The Global Catalogue of Microorganisms (GCM) 10K type strain sequencing project: providing services to taxonomists for standard genome sequencing and annotation.</title>
        <authorList>
            <consortium name="The Broad Institute Genomics Platform"/>
            <consortium name="The Broad Institute Genome Sequencing Center for Infectious Disease"/>
            <person name="Wu L."/>
            <person name="Ma J."/>
        </authorList>
    </citation>
    <scope>NUCLEOTIDE SEQUENCE [LARGE SCALE GENOMIC DNA]</scope>
    <source>
        <strain evidence="7">CCUG 59778</strain>
    </source>
</reference>
<organism evidence="6 7">
    <name type="scientific">Actinokineospora guangxiensis</name>
    <dbReference type="NCBI Taxonomy" id="1490288"/>
    <lineage>
        <taxon>Bacteria</taxon>
        <taxon>Bacillati</taxon>
        <taxon>Actinomycetota</taxon>
        <taxon>Actinomycetes</taxon>
        <taxon>Pseudonocardiales</taxon>
        <taxon>Pseudonocardiaceae</taxon>
        <taxon>Actinokineospora</taxon>
    </lineage>
</organism>
<dbReference type="InterPro" id="IPR029063">
    <property type="entry name" value="SAM-dependent_MTases_sf"/>
</dbReference>